<dbReference type="EMBL" id="BAABHA010000015">
    <property type="protein sequence ID" value="GAA4393662.1"/>
    <property type="molecule type" value="Genomic_DNA"/>
</dbReference>
<dbReference type="Proteomes" id="UP001500454">
    <property type="component" value="Unassembled WGS sequence"/>
</dbReference>
<accession>A0ABP8JNG2</accession>
<evidence type="ECO:0000256" key="1">
    <source>
        <dbReference type="SAM" id="Phobius"/>
    </source>
</evidence>
<name>A0ABP8JNG2_9BACT</name>
<comment type="caution">
    <text evidence="2">The sequence shown here is derived from an EMBL/GenBank/DDBJ whole genome shotgun (WGS) entry which is preliminary data.</text>
</comment>
<protein>
    <submittedName>
        <fullName evidence="2">Uncharacterized protein</fullName>
    </submittedName>
</protein>
<dbReference type="RefSeq" id="WP_345228040.1">
    <property type="nucleotide sequence ID" value="NZ_BAABHA010000015.1"/>
</dbReference>
<feature type="transmembrane region" description="Helical" evidence="1">
    <location>
        <begin position="12"/>
        <end position="33"/>
    </location>
</feature>
<keyword evidence="1" id="KW-0472">Membrane</keyword>
<evidence type="ECO:0000313" key="2">
    <source>
        <dbReference type="EMBL" id="GAA4393662.1"/>
    </source>
</evidence>
<organism evidence="2 3">
    <name type="scientific">Hymenobacter koreensis</name>
    <dbReference type="NCBI Taxonomy" id="1084523"/>
    <lineage>
        <taxon>Bacteria</taxon>
        <taxon>Pseudomonadati</taxon>
        <taxon>Bacteroidota</taxon>
        <taxon>Cytophagia</taxon>
        <taxon>Cytophagales</taxon>
        <taxon>Hymenobacteraceae</taxon>
        <taxon>Hymenobacter</taxon>
    </lineage>
</organism>
<feature type="transmembrane region" description="Helical" evidence="1">
    <location>
        <begin position="39"/>
        <end position="57"/>
    </location>
</feature>
<sequence length="64" mass="7285">MPRLNWPGLFKFFYLVVLPLVFAYFLVSSAVNGTLGEDWLGYVIAFGAVAVVTWLVVRFNRNTK</sequence>
<gene>
    <name evidence="2" type="ORF">GCM10023186_45450</name>
</gene>
<proteinExistence type="predicted"/>
<keyword evidence="1" id="KW-0812">Transmembrane</keyword>
<keyword evidence="3" id="KW-1185">Reference proteome</keyword>
<evidence type="ECO:0000313" key="3">
    <source>
        <dbReference type="Proteomes" id="UP001500454"/>
    </source>
</evidence>
<reference evidence="3" key="1">
    <citation type="journal article" date="2019" name="Int. J. Syst. Evol. Microbiol.">
        <title>The Global Catalogue of Microorganisms (GCM) 10K type strain sequencing project: providing services to taxonomists for standard genome sequencing and annotation.</title>
        <authorList>
            <consortium name="The Broad Institute Genomics Platform"/>
            <consortium name="The Broad Institute Genome Sequencing Center for Infectious Disease"/>
            <person name="Wu L."/>
            <person name="Ma J."/>
        </authorList>
    </citation>
    <scope>NUCLEOTIDE SEQUENCE [LARGE SCALE GENOMIC DNA]</scope>
    <source>
        <strain evidence="3">JCM 17924</strain>
    </source>
</reference>
<keyword evidence="1" id="KW-1133">Transmembrane helix</keyword>